<feature type="DNA-binding region" description="H-T-H motif" evidence="3">
    <location>
        <begin position="28"/>
        <end position="47"/>
    </location>
</feature>
<gene>
    <name evidence="5" type="ORF">SAMN05421734_1076</name>
</gene>
<accession>A0A1G6KXX4</accession>
<evidence type="ECO:0000256" key="3">
    <source>
        <dbReference type="PROSITE-ProRule" id="PRU00335"/>
    </source>
</evidence>
<proteinExistence type="predicted"/>
<dbReference type="Pfam" id="PF00440">
    <property type="entry name" value="TetR_N"/>
    <property type="match status" value="1"/>
</dbReference>
<evidence type="ECO:0000256" key="1">
    <source>
        <dbReference type="ARBA" id="ARBA00022491"/>
    </source>
</evidence>
<reference evidence="6" key="1">
    <citation type="submission" date="2016-09" db="EMBL/GenBank/DDBJ databases">
        <authorList>
            <person name="Varghese N."/>
            <person name="Submissions S."/>
        </authorList>
    </citation>
    <scope>NUCLEOTIDE SEQUENCE [LARGE SCALE GENOMIC DNA]</scope>
    <source>
        <strain evidence="6">S5</strain>
    </source>
</reference>
<evidence type="ECO:0000259" key="4">
    <source>
        <dbReference type="PROSITE" id="PS50977"/>
    </source>
</evidence>
<dbReference type="InterPro" id="IPR039532">
    <property type="entry name" value="TetR_C_Firmicutes"/>
</dbReference>
<dbReference type="InterPro" id="IPR012738">
    <property type="entry name" value="Tscrpt_reg_DhaS"/>
</dbReference>
<sequence length="187" mass="22593">MSTSIITKKIIANAFKRLMDKRSFDKISVSDIMKLADLRRQTFYYHFQDKFELLEWIYQSETKENITDFIHYERWDRIIDLLFHYFYSNKAFYRNALSINDQNAFIDYLYQNISELYRHAFIHEDPEAKKTDIDILASFYAHGFVGLIKEWIEQDCEEDPDRMAFLIKQHVIDQFKTKGVKSNESDH</sequence>
<evidence type="ECO:0000256" key="2">
    <source>
        <dbReference type="ARBA" id="ARBA00023125"/>
    </source>
</evidence>
<keyword evidence="2 3" id="KW-0238">DNA-binding</keyword>
<dbReference type="SUPFAM" id="SSF46689">
    <property type="entry name" value="Homeodomain-like"/>
    <property type="match status" value="1"/>
</dbReference>
<protein>
    <submittedName>
        <fullName evidence="5">Transcriptional regulator, TetR family</fullName>
    </submittedName>
</protein>
<feature type="domain" description="HTH tetR-type" evidence="4">
    <location>
        <begin position="5"/>
        <end position="65"/>
    </location>
</feature>
<keyword evidence="1" id="KW-0678">Repressor</keyword>
<dbReference type="Pfam" id="PF14278">
    <property type="entry name" value="TetR_C_8"/>
    <property type="match status" value="1"/>
</dbReference>
<dbReference type="GO" id="GO:0003677">
    <property type="term" value="F:DNA binding"/>
    <property type="evidence" value="ECO:0007669"/>
    <property type="project" value="UniProtKB-UniRule"/>
</dbReference>
<dbReference type="InterPro" id="IPR050624">
    <property type="entry name" value="HTH-type_Tx_Regulator"/>
</dbReference>
<dbReference type="Proteomes" id="UP000242949">
    <property type="component" value="Unassembled WGS sequence"/>
</dbReference>
<keyword evidence="6" id="KW-1185">Reference proteome</keyword>
<dbReference type="PANTHER" id="PTHR43479:SF7">
    <property type="entry name" value="TETR-FAMILY TRANSCRIPTIONAL REGULATOR"/>
    <property type="match status" value="1"/>
</dbReference>
<dbReference type="NCBIfam" id="TIGR02366">
    <property type="entry name" value="DHAK_reg"/>
    <property type="match status" value="1"/>
</dbReference>
<dbReference type="OrthoDB" id="9810250at2"/>
<dbReference type="InterPro" id="IPR009057">
    <property type="entry name" value="Homeodomain-like_sf"/>
</dbReference>
<organism evidence="5 6">
    <name type="scientific">Pelagirhabdus alkalitolerans</name>
    <dbReference type="NCBI Taxonomy" id="1612202"/>
    <lineage>
        <taxon>Bacteria</taxon>
        <taxon>Bacillati</taxon>
        <taxon>Bacillota</taxon>
        <taxon>Bacilli</taxon>
        <taxon>Bacillales</taxon>
        <taxon>Bacillaceae</taxon>
        <taxon>Pelagirhabdus</taxon>
    </lineage>
</organism>
<dbReference type="InterPro" id="IPR001647">
    <property type="entry name" value="HTH_TetR"/>
</dbReference>
<evidence type="ECO:0000313" key="6">
    <source>
        <dbReference type="Proteomes" id="UP000242949"/>
    </source>
</evidence>
<name>A0A1G6KXX4_9BACI</name>
<dbReference type="PROSITE" id="PS50977">
    <property type="entry name" value="HTH_TETR_2"/>
    <property type="match status" value="1"/>
</dbReference>
<dbReference type="PANTHER" id="PTHR43479">
    <property type="entry name" value="ACREF/ENVCD OPERON REPRESSOR-RELATED"/>
    <property type="match status" value="1"/>
</dbReference>
<dbReference type="RefSeq" id="WP_090796116.1">
    <property type="nucleotide sequence ID" value="NZ_FMYI01000007.1"/>
</dbReference>
<dbReference type="STRING" id="1612202.SAMN05421734_1076"/>
<dbReference type="EMBL" id="FMYI01000007">
    <property type="protein sequence ID" value="SDC35226.1"/>
    <property type="molecule type" value="Genomic_DNA"/>
</dbReference>
<dbReference type="Gene3D" id="1.10.357.10">
    <property type="entry name" value="Tetracycline Repressor, domain 2"/>
    <property type="match status" value="1"/>
</dbReference>
<dbReference type="AlphaFoldDB" id="A0A1G6KXX4"/>
<evidence type="ECO:0000313" key="5">
    <source>
        <dbReference type="EMBL" id="SDC35226.1"/>
    </source>
</evidence>